<dbReference type="EMBL" id="JACCBB010000002">
    <property type="protein sequence ID" value="NYD25150.1"/>
    <property type="molecule type" value="Genomic_DNA"/>
</dbReference>
<comment type="caution">
    <text evidence="1">The sequence shown here is derived from an EMBL/GenBank/DDBJ whole genome shotgun (WGS) entry which is preliminary data.</text>
</comment>
<evidence type="ECO:0000313" key="1">
    <source>
        <dbReference type="EMBL" id="NYD25150.1"/>
    </source>
</evidence>
<name>A0A7Y9DQW5_9ACTN</name>
<accession>A0A7Y9DQW5</accession>
<evidence type="ECO:0000313" key="2">
    <source>
        <dbReference type="Proteomes" id="UP000521922"/>
    </source>
</evidence>
<keyword evidence="2" id="KW-1185">Reference proteome</keyword>
<dbReference type="AlphaFoldDB" id="A0A7Y9DQW5"/>
<sequence>MVGATVVTASGEAEGIDSDGPRLAVLRASVGLLGVIVSIDLRVEPIFKLAETLAFWPFAEVLERRDEETHAHRHVGFVRMPVYYMSAVVHPAPGTRHPRAWSIRPWFTPTTSSRWTHLTVSFLPPG</sequence>
<dbReference type="Gene3D" id="3.30.465.10">
    <property type="match status" value="1"/>
</dbReference>
<dbReference type="InterPro" id="IPR016169">
    <property type="entry name" value="FAD-bd_PCMH_sub2"/>
</dbReference>
<organism evidence="1 2">
    <name type="scientific">Kineococcus aurantiacus</name>
    <dbReference type="NCBI Taxonomy" id="37633"/>
    <lineage>
        <taxon>Bacteria</taxon>
        <taxon>Bacillati</taxon>
        <taxon>Actinomycetota</taxon>
        <taxon>Actinomycetes</taxon>
        <taxon>Kineosporiales</taxon>
        <taxon>Kineosporiaceae</taxon>
        <taxon>Kineococcus</taxon>
    </lineage>
</organism>
<protein>
    <submittedName>
        <fullName evidence="1">FAD/FMN-containing dehydrogenase</fullName>
    </submittedName>
</protein>
<dbReference type="Proteomes" id="UP000521922">
    <property type="component" value="Unassembled WGS sequence"/>
</dbReference>
<dbReference type="RefSeq" id="WP_179757352.1">
    <property type="nucleotide sequence ID" value="NZ_BAAAGN010000024.1"/>
</dbReference>
<gene>
    <name evidence="1" type="ORF">BJ968_004759</name>
</gene>
<reference evidence="1 2" key="1">
    <citation type="submission" date="2020-07" db="EMBL/GenBank/DDBJ databases">
        <title>Sequencing the genomes of 1000 actinobacteria strains.</title>
        <authorList>
            <person name="Klenk H.-P."/>
        </authorList>
    </citation>
    <scope>NUCLEOTIDE SEQUENCE [LARGE SCALE GENOMIC DNA]</scope>
    <source>
        <strain evidence="1 2">DSM 7487</strain>
    </source>
</reference>
<proteinExistence type="predicted"/>